<dbReference type="InterPro" id="IPR000535">
    <property type="entry name" value="MSP_dom"/>
</dbReference>
<dbReference type="VEuPathDB" id="MicrosporidiaDB:TUBRATIS_13150"/>
<comment type="caution">
    <text evidence="3">The sequence shown here is derived from an EMBL/GenBank/DDBJ whole genome shotgun (WGS) entry which is preliminary data.</text>
</comment>
<dbReference type="InterPro" id="IPR008962">
    <property type="entry name" value="PapD-like_sf"/>
</dbReference>
<keyword evidence="4" id="KW-1185">Reference proteome</keyword>
<sequence>MAEEVFIDPECTIMVDPSTRRGEILINNHSMTGKGFKIKTTKPDDYTVKPNLGIIHPLQKESIEIIVEPKTLISNDHKFLIEIHNFEWQKGNEKFREYINEKKPVPLIKKMLGIKMNEKGIKELNFKVKKYLEKGCLFIILLQFLLLFIKMLS</sequence>
<proteinExistence type="predicted"/>
<reference evidence="3 4" key="1">
    <citation type="submission" date="2018-10" db="EMBL/GenBank/DDBJ databases">
        <title>Draft genome sequence of the microsporidian Tubulinosema ratisbonensis.</title>
        <authorList>
            <person name="Polonais V."/>
            <person name="Peyretaillade E."/>
            <person name="Niehus S."/>
            <person name="Wawrzyniak I."/>
            <person name="Franchet A."/>
            <person name="Gaspin C."/>
            <person name="Reichstadt M."/>
            <person name="Belser C."/>
            <person name="Labadie K."/>
            <person name="Delbac F."/>
            <person name="Ferrandon D."/>
        </authorList>
    </citation>
    <scope>NUCLEOTIDE SEQUENCE [LARGE SCALE GENOMIC DNA]</scope>
    <source>
        <strain evidence="3 4">Franzen</strain>
    </source>
</reference>
<dbReference type="InterPro" id="IPR013783">
    <property type="entry name" value="Ig-like_fold"/>
</dbReference>
<dbReference type="Pfam" id="PF00635">
    <property type="entry name" value="Motile_Sperm"/>
    <property type="match status" value="1"/>
</dbReference>
<keyword evidence="1" id="KW-0472">Membrane</keyword>
<dbReference type="Proteomes" id="UP000282876">
    <property type="component" value="Unassembled WGS sequence"/>
</dbReference>
<dbReference type="Gene3D" id="2.60.40.10">
    <property type="entry name" value="Immunoglobulins"/>
    <property type="match status" value="1"/>
</dbReference>
<dbReference type="AlphaFoldDB" id="A0A437AMI3"/>
<feature type="transmembrane region" description="Helical" evidence="1">
    <location>
        <begin position="131"/>
        <end position="149"/>
    </location>
</feature>
<dbReference type="STRING" id="291195.A0A437AMI3"/>
<evidence type="ECO:0000313" key="4">
    <source>
        <dbReference type="Proteomes" id="UP000282876"/>
    </source>
</evidence>
<dbReference type="PROSITE" id="PS50202">
    <property type="entry name" value="MSP"/>
    <property type="match status" value="1"/>
</dbReference>
<dbReference type="OrthoDB" id="264603at2759"/>
<dbReference type="SUPFAM" id="SSF49354">
    <property type="entry name" value="PapD-like"/>
    <property type="match status" value="1"/>
</dbReference>
<evidence type="ECO:0000313" key="3">
    <source>
        <dbReference type="EMBL" id="RVD92186.1"/>
    </source>
</evidence>
<keyword evidence="1" id="KW-0812">Transmembrane</keyword>
<evidence type="ECO:0000259" key="2">
    <source>
        <dbReference type="PROSITE" id="PS50202"/>
    </source>
</evidence>
<accession>A0A437AMI3</accession>
<organism evidence="3 4">
    <name type="scientific">Tubulinosema ratisbonensis</name>
    <dbReference type="NCBI Taxonomy" id="291195"/>
    <lineage>
        <taxon>Eukaryota</taxon>
        <taxon>Fungi</taxon>
        <taxon>Fungi incertae sedis</taxon>
        <taxon>Microsporidia</taxon>
        <taxon>Tubulinosematoidea</taxon>
        <taxon>Tubulinosematidae</taxon>
        <taxon>Tubulinosema</taxon>
    </lineage>
</organism>
<dbReference type="EMBL" id="RCSS01000284">
    <property type="protein sequence ID" value="RVD92186.1"/>
    <property type="molecule type" value="Genomic_DNA"/>
</dbReference>
<name>A0A437AMI3_9MICR</name>
<keyword evidence="1" id="KW-1133">Transmembrane helix</keyword>
<evidence type="ECO:0000256" key="1">
    <source>
        <dbReference type="SAM" id="Phobius"/>
    </source>
</evidence>
<protein>
    <submittedName>
        <fullName evidence="3">Inositol metabolism VAMP-associated</fullName>
    </submittedName>
</protein>
<gene>
    <name evidence="3" type="ORF">TUBRATIS_13150</name>
</gene>
<feature type="domain" description="MSP" evidence="2">
    <location>
        <begin position="4"/>
        <end position="117"/>
    </location>
</feature>